<proteinExistence type="predicted"/>
<dbReference type="GO" id="GO:0000150">
    <property type="term" value="F:DNA strand exchange activity"/>
    <property type="evidence" value="ECO:0007669"/>
    <property type="project" value="InterPro"/>
</dbReference>
<accession>A0A0R3L1N5</accession>
<dbReference type="Gene3D" id="3.40.50.1390">
    <property type="entry name" value="Resolvase, N-terminal catalytic domain"/>
    <property type="match status" value="1"/>
</dbReference>
<dbReference type="InterPro" id="IPR011109">
    <property type="entry name" value="DNA_bind_recombinase_dom"/>
</dbReference>
<dbReference type="Pfam" id="PF07508">
    <property type="entry name" value="Recombinase"/>
    <property type="match status" value="1"/>
</dbReference>
<dbReference type="AlphaFoldDB" id="A0A0R3L1N5"/>
<evidence type="ECO:0000313" key="3">
    <source>
        <dbReference type="Proteomes" id="UP000051913"/>
    </source>
</evidence>
<dbReference type="InterPro" id="IPR006119">
    <property type="entry name" value="Resolv_N"/>
</dbReference>
<gene>
    <name evidence="2" type="ORF">CP49_22670</name>
</gene>
<dbReference type="STRING" id="1518501.CQ10_03285"/>
<dbReference type="InterPro" id="IPR036162">
    <property type="entry name" value="Resolvase-like_N_sf"/>
</dbReference>
<dbReference type="InterPro" id="IPR038109">
    <property type="entry name" value="DNA_bind_recomb_sf"/>
</dbReference>
<dbReference type="EMBL" id="LLXX01000130">
    <property type="protein sequence ID" value="KRR04155.1"/>
    <property type="molecule type" value="Genomic_DNA"/>
</dbReference>
<organism evidence="2 3">
    <name type="scientific">Bradyrhizobium valentinum</name>
    <dbReference type="NCBI Taxonomy" id="1518501"/>
    <lineage>
        <taxon>Bacteria</taxon>
        <taxon>Pseudomonadati</taxon>
        <taxon>Pseudomonadota</taxon>
        <taxon>Alphaproteobacteria</taxon>
        <taxon>Hyphomicrobiales</taxon>
        <taxon>Nitrobacteraceae</taxon>
        <taxon>Bradyrhizobium</taxon>
    </lineage>
</organism>
<dbReference type="RefSeq" id="WP_057852390.1">
    <property type="nucleotide sequence ID" value="NZ_LLXX01000130.1"/>
</dbReference>
<dbReference type="PANTHER" id="PTHR30461">
    <property type="entry name" value="DNA-INVERTASE FROM LAMBDOID PROPHAGE"/>
    <property type="match status" value="1"/>
</dbReference>
<evidence type="ECO:0000259" key="1">
    <source>
        <dbReference type="PROSITE" id="PS51737"/>
    </source>
</evidence>
<sequence length="364" mass="41551">MIDAALTRPPTFTLIVVHSFSRFFRDQFQFEFYVRKLAKNGVRLISITQDLGDDPMSVMMRQIMTLFDEYQSKENAKHTLRAMKENARQGYWNGALPPLGYRIVAAEQRGAKIKKKLEIDPIHAETVRLVYRLALKGEGDSGPMGIKSITNHLNARNIRTRDGGKFGIASVHQILTRTTYIGQHRFNTRDHKTRNAKPQAEHAVMEVPPIITEAEFKAVQAALKARSPKWMLPRAVSGPTLLTGICFCASCGGAMTLRTRKGGQYRYYTCSTKARQGKSGCSGLTVPMDKLERAVADHLEWRLLDPQRLTAMMDQVLERRQEWNEHRRGHIAELRKRVAEAEAKLKPPLRGDRERRHQRCRSFA</sequence>
<dbReference type="PANTHER" id="PTHR30461:SF23">
    <property type="entry name" value="DNA RECOMBINASE-RELATED"/>
    <property type="match status" value="1"/>
</dbReference>
<dbReference type="CDD" id="cd00338">
    <property type="entry name" value="Ser_Recombinase"/>
    <property type="match status" value="1"/>
</dbReference>
<dbReference type="Gene3D" id="3.90.1750.20">
    <property type="entry name" value="Putative Large Serine Recombinase, Chain B, Domain 2"/>
    <property type="match status" value="1"/>
</dbReference>
<dbReference type="InterPro" id="IPR025827">
    <property type="entry name" value="Zn_ribbon_recom_dom"/>
</dbReference>
<dbReference type="InterPro" id="IPR050639">
    <property type="entry name" value="SSR_resolvase"/>
</dbReference>
<comment type="caution">
    <text evidence="2">The sequence shown here is derived from an EMBL/GenBank/DDBJ whole genome shotgun (WGS) entry which is preliminary data.</text>
</comment>
<dbReference type="GO" id="GO:0003677">
    <property type="term" value="F:DNA binding"/>
    <property type="evidence" value="ECO:0007669"/>
    <property type="project" value="InterPro"/>
</dbReference>
<dbReference type="Pfam" id="PF00239">
    <property type="entry name" value="Resolvase"/>
    <property type="match status" value="1"/>
</dbReference>
<name>A0A0R3L1N5_9BRAD</name>
<dbReference type="PROSITE" id="PS51737">
    <property type="entry name" value="RECOMBINASE_DNA_BIND"/>
    <property type="match status" value="1"/>
</dbReference>
<dbReference type="SUPFAM" id="SSF53041">
    <property type="entry name" value="Resolvase-like"/>
    <property type="match status" value="1"/>
</dbReference>
<feature type="domain" description="Recombinase" evidence="1">
    <location>
        <begin position="98"/>
        <end position="229"/>
    </location>
</feature>
<evidence type="ECO:0000313" key="2">
    <source>
        <dbReference type="EMBL" id="KRR04155.1"/>
    </source>
</evidence>
<keyword evidence="3" id="KW-1185">Reference proteome</keyword>
<dbReference type="Pfam" id="PF13408">
    <property type="entry name" value="Zn_ribbon_recom"/>
    <property type="match status" value="1"/>
</dbReference>
<protein>
    <recommendedName>
        <fullName evidence="1">Recombinase domain-containing protein</fullName>
    </recommendedName>
</protein>
<dbReference type="Proteomes" id="UP000051913">
    <property type="component" value="Unassembled WGS sequence"/>
</dbReference>
<reference evidence="2 3" key="1">
    <citation type="submission" date="2014-03" db="EMBL/GenBank/DDBJ databases">
        <title>Bradyrhizobium valentinum sp. nov., isolated from effective nodules of Lupinus mariae-josephae, a lupine endemic of basic-lime soils in Eastern Spain.</title>
        <authorList>
            <person name="Duran D."/>
            <person name="Rey L."/>
            <person name="Navarro A."/>
            <person name="Busquets A."/>
            <person name="Imperial J."/>
            <person name="Ruiz-Argueso T."/>
        </authorList>
    </citation>
    <scope>NUCLEOTIDE SEQUENCE [LARGE SCALE GENOMIC DNA]</scope>
    <source>
        <strain evidence="2 3">LmjM3</strain>
    </source>
</reference>